<dbReference type="HOGENOM" id="CLU_1740786_0_0_1"/>
<feature type="compositionally biased region" description="Basic and acidic residues" evidence="1">
    <location>
        <begin position="65"/>
        <end position="81"/>
    </location>
</feature>
<name>A0A067PU58_9AGAM</name>
<evidence type="ECO:0000256" key="1">
    <source>
        <dbReference type="SAM" id="MobiDB-lite"/>
    </source>
</evidence>
<reference evidence="3" key="1">
    <citation type="journal article" date="2014" name="Proc. Natl. Acad. Sci. U.S.A.">
        <title>Extensive sampling of basidiomycete genomes demonstrates inadequacy of the white-rot/brown-rot paradigm for wood decay fungi.</title>
        <authorList>
            <person name="Riley R."/>
            <person name="Salamov A.A."/>
            <person name="Brown D.W."/>
            <person name="Nagy L.G."/>
            <person name="Floudas D."/>
            <person name="Held B.W."/>
            <person name="Levasseur A."/>
            <person name="Lombard V."/>
            <person name="Morin E."/>
            <person name="Otillar R."/>
            <person name="Lindquist E.A."/>
            <person name="Sun H."/>
            <person name="LaButti K.M."/>
            <person name="Schmutz J."/>
            <person name="Jabbour D."/>
            <person name="Luo H."/>
            <person name="Baker S.E."/>
            <person name="Pisabarro A.G."/>
            <person name="Walton J.D."/>
            <person name="Blanchette R.A."/>
            <person name="Henrissat B."/>
            <person name="Martin F."/>
            <person name="Cullen D."/>
            <person name="Hibbett D.S."/>
            <person name="Grigoriev I.V."/>
        </authorList>
    </citation>
    <scope>NUCLEOTIDE SEQUENCE [LARGE SCALE GENOMIC DNA]</scope>
    <source>
        <strain evidence="3">MUCL 33604</strain>
    </source>
</reference>
<evidence type="ECO:0000313" key="3">
    <source>
        <dbReference type="Proteomes" id="UP000027265"/>
    </source>
</evidence>
<feature type="compositionally biased region" description="Pro residues" evidence="1">
    <location>
        <begin position="82"/>
        <end position="91"/>
    </location>
</feature>
<feature type="region of interest" description="Disordered" evidence="1">
    <location>
        <begin position="65"/>
        <end position="150"/>
    </location>
</feature>
<dbReference type="OrthoDB" id="2590867at2759"/>
<accession>A0A067PU58</accession>
<dbReference type="AlphaFoldDB" id="A0A067PU58"/>
<organism evidence="2 3">
    <name type="scientific">Jaapia argillacea MUCL 33604</name>
    <dbReference type="NCBI Taxonomy" id="933084"/>
    <lineage>
        <taxon>Eukaryota</taxon>
        <taxon>Fungi</taxon>
        <taxon>Dikarya</taxon>
        <taxon>Basidiomycota</taxon>
        <taxon>Agaricomycotina</taxon>
        <taxon>Agaricomycetes</taxon>
        <taxon>Agaricomycetidae</taxon>
        <taxon>Jaapiales</taxon>
        <taxon>Jaapiaceae</taxon>
        <taxon>Jaapia</taxon>
    </lineage>
</organism>
<keyword evidence="3" id="KW-1185">Reference proteome</keyword>
<dbReference type="InParanoid" id="A0A067PU58"/>
<dbReference type="EMBL" id="KL197718">
    <property type="protein sequence ID" value="KDQ58279.1"/>
    <property type="molecule type" value="Genomic_DNA"/>
</dbReference>
<gene>
    <name evidence="2" type="ORF">JAAARDRAFT_193695</name>
</gene>
<dbReference type="Proteomes" id="UP000027265">
    <property type="component" value="Unassembled WGS sequence"/>
</dbReference>
<feature type="compositionally biased region" description="Basic and acidic residues" evidence="1">
    <location>
        <begin position="115"/>
        <end position="135"/>
    </location>
</feature>
<evidence type="ECO:0000313" key="2">
    <source>
        <dbReference type="EMBL" id="KDQ58279.1"/>
    </source>
</evidence>
<proteinExistence type="predicted"/>
<sequence length="150" mass="16270">MAATSHKLVDRIKGAVHVVHGLGDLIRGTVLDIADTTVTPSASAGNDNPYQVIIRHGKEEYKDGLDMLLGRRHDRSRDSHPPRPPTPPRRSFPPKEWGTEGGIGNANGIQRVSGRSREVSFEGDLKERPRGRSEESTGSLKGDGPSTTMV</sequence>
<protein>
    <submittedName>
        <fullName evidence="2">Uncharacterized protein</fullName>
    </submittedName>
</protein>